<dbReference type="GO" id="GO:0016301">
    <property type="term" value="F:kinase activity"/>
    <property type="evidence" value="ECO:0007669"/>
    <property type="project" value="UniProtKB-KW"/>
</dbReference>
<dbReference type="SUPFAM" id="SSF48452">
    <property type="entry name" value="TPR-like"/>
    <property type="match status" value="1"/>
</dbReference>
<proteinExistence type="predicted"/>
<gene>
    <name evidence="1" type="ORF">MPNT_210025</name>
</gene>
<name>A0A8J2BNS9_9BACT</name>
<dbReference type="InterPro" id="IPR011990">
    <property type="entry name" value="TPR-like_helical_dom_sf"/>
</dbReference>
<keyword evidence="2" id="KW-1185">Reference proteome</keyword>
<dbReference type="EMBL" id="CAJNOB010000014">
    <property type="protein sequence ID" value="CAF0697258.1"/>
    <property type="molecule type" value="Genomic_DNA"/>
</dbReference>
<dbReference type="RefSeq" id="WP_174583166.1">
    <property type="nucleotide sequence ID" value="NZ_CAJNOB010000014.1"/>
</dbReference>
<evidence type="ECO:0000313" key="1">
    <source>
        <dbReference type="EMBL" id="CAF0697258.1"/>
    </source>
</evidence>
<dbReference type="AlphaFoldDB" id="A0A8J2BNS9"/>
<keyword evidence="1" id="KW-0418">Kinase</keyword>
<evidence type="ECO:0000313" key="2">
    <source>
        <dbReference type="Proteomes" id="UP000663859"/>
    </source>
</evidence>
<accession>A0A8J2BNS9</accession>
<dbReference type="Gene3D" id="1.25.40.10">
    <property type="entry name" value="Tetratricopeptide repeat domain"/>
    <property type="match status" value="1"/>
</dbReference>
<organism evidence="1 2">
    <name type="scientific">Candidatus Methylacidithermus pantelleriae</name>
    <dbReference type="NCBI Taxonomy" id="2744239"/>
    <lineage>
        <taxon>Bacteria</taxon>
        <taxon>Pseudomonadati</taxon>
        <taxon>Verrucomicrobiota</taxon>
        <taxon>Methylacidiphilae</taxon>
        <taxon>Methylacidiphilales</taxon>
        <taxon>Methylacidiphilaceae</taxon>
        <taxon>Candidatus Methylacidithermus</taxon>
    </lineage>
</organism>
<comment type="caution">
    <text evidence="1">The sequence shown here is derived from an EMBL/GenBank/DDBJ whole genome shotgun (WGS) entry which is preliminary data.</text>
</comment>
<protein>
    <submittedName>
        <fullName evidence="1">Serine/threonine kinase</fullName>
    </submittedName>
</protein>
<keyword evidence="1" id="KW-0808">Transferase</keyword>
<dbReference type="Proteomes" id="UP000663859">
    <property type="component" value="Unassembled WGS sequence"/>
</dbReference>
<reference evidence="1" key="1">
    <citation type="submission" date="2021-02" db="EMBL/GenBank/DDBJ databases">
        <authorList>
            <person name="Cremers G."/>
            <person name="Picone N."/>
        </authorList>
    </citation>
    <scope>NUCLEOTIDE SEQUENCE</scope>
    <source>
        <strain evidence="1">PQ17</strain>
    </source>
</reference>
<sequence length="119" mass="13535">MLYLQANQISENPDSLLQDYKTARERYSQAIALDPVFALAHARLASLCAAVFHLYEPTEEWRDTARSGAETALHFQPNLAEAHLALGQCIYWIHQDHGRALERFEIASYFRPTIATVFA</sequence>